<protein>
    <recommendedName>
        <fullName evidence="2">histidine kinase</fullName>
        <ecNumber evidence="2">2.7.13.3</ecNumber>
    </recommendedName>
</protein>
<accession>A0A554XDF5</accession>
<feature type="transmembrane region" description="Helical" evidence="8">
    <location>
        <begin position="77"/>
        <end position="97"/>
    </location>
</feature>
<dbReference type="SUPFAM" id="SSF47384">
    <property type="entry name" value="Homodimeric domain of signal transducing histidine kinase"/>
    <property type="match status" value="1"/>
</dbReference>
<evidence type="ECO:0000313" key="10">
    <source>
        <dbReference type="EMBL" id="TSE33866.1"/>
    </source>
</evidence>
<keyword evidence="5" id="KW-0418">Kinase</keyword>
<proteinExistence type="predicted"/>
<dbReference type="PROSITE" id="PS50109">
    <property type="entry name" value="HIS_KIN"/>
    <property type="match status" value="1"/>
</dbReference>
<dbReference type="PANTHER" id="PTHR42878">
    <property type="entry name" value="TWO-COMPONENT HISTIDINE KINASE"/>
    <property type="match status" value="1"/>
</dbReference>
<dbReference type="SMART" id="SM00387">
    <property type="entry name" value="HATPase_c"/>
    <property type="match status" value="1"/>
</dbReference>
<dbReference type="RefSeq" id="WP_144328564.1">
    <property type="nucleotide sequence ID" value="NZ_VJON01000024.1"/>
</dbReference>
<dbReference type="InterPro" id="IPR003594">
    <property type="entry name" value="HATPase_dom"/>
</dbReference>
<dbReference type="GO" id="GO:0000155">
    <property type="term" value="F:phosphorelay sensor kinase activity"/>
    <property type="evidence" value="ECO:0007669"/>
    <property type="project" value="InterPro"/>
</dbReference>
<dbReference type="CDD" id="cd00082">
    <property type="entry name" value="HisKA"/>
    <property type="match status" value="1"/>
</dbReference>
<keyword evidence="6" id="KW-0067">ATP-binding</keyword>
<dbReference type="GO" id="GO:0030295">
    <property type="term" value="F:protein kinase activator activity"/>
    <property type="evidence" value="ECO:0007669"/>
    <property type="project" value="TreeGrafter"/>
</dbReference>
<dbReference type="EMBL" id="VJON01000024">
    <property type="protein sequence ID" value="TSE33866.1"/>
    <property type="molecule type" value="Genomic_DNA"/>
</dbReference>
<keyword evidence="8" id="KW-0812">Transmembrane</keyword>
<keyword evidence="11" id="KW-1185">Reference proteome</keyword>
<evidence type="ECO:0000256" key="7">
    <source>
        <dbReference type="ARBA" id="ARBA00023012"/>
    </source>
</evidence>
<dbReference type="PANTHER" id="PTHR42878:SF7">
    <property type="entry name" value="SENSOR HISTIDINE KINASE GLRK"/>
    <property type="match status" value="1"/>
</dbReference>
<dbReference type="Gene3D" id="3.30.565.10">
    <property type="entry name" value="Histidine kinase-like ATPase, C-terminal domain"/>
    <property type="match status" value="1"/>
</dbReference>
<dbReference type="GO" id="GO:0005524">
    <property type="term" value="F:ATP binding"/>
    <property type="evidence" value="ECO:0007669"/>
    <property type="project" value="UniProtKB-KW"/>
</dbReference>
<dbReference type="Pfam" id="PF25323">
    <property type="entry name" value="6TM_PilS"/>
    <property type="match status" value="1"/>
</dbReference>
<keyword evidence="8" id="KW-0472">Membrane</keyword>
<evidence type="ECO:0000256" key="6">
    <source>
        <dbReference type="ARBA" id="ARBA00022840"/>
    </source>
</evidence>
<dbReference type="OrthoDB" id="9815750at2"/>
<dbReference type="InterPro" id="IPR036890">
    <property type="entry name" value="HATPase_C_sf"/>
</dbReference>
<evidence type="ECO:0000313" key="11">
    <source>
        <dbReference type="Proteomes" id="UP000318294"/>
    </source>
</evidence>
<dbReference type="Pfam" id="PF02518">
    <property type="entry name" value="HATPase_c"/>
    <property type="match status" value="1"/>
</dbReference>
<feature type="transmembrane region" description="Helical" evidence="8">
    <location>
        <begin position="158"/>
        <end position="176"/>
    </location>
</feature>
<comment type="catalytic activity">
    <reaction evidence="1">
        <text>ATP + protein L-histidine = ADP + protein N-phospho-L-histidine.</text>
        <dbReference type="EC" id="2.7.13.3"/>
    </reaction>
</comment>
<keyword evidence="3 10" id="KW-0808">Transferase</keyword>
<sequence>MNTAASPKAEYPADATDFAPSWVVAPGSAAAEAWAGNGHDDDAMPLRRWRLLMAARLLLALALLALQWHAWRAGNGAGWLVAMCGALALLAAATLVFRPPRPTQTPSVRRPLSWPWVLTAWSDLAVIAVLHWAAPGGVSFVPLFVWPVLLAAVVGPRLLALGVAAAGTLVLLAPLWRQTPANWGSGDALQAAIAGTGLFATAWLAGQLTARLGSAQAAARRSRQLAELHSHVNRIIAAGLSEGVVVLDAQGHPWYANPAAQRILHGEPARSDPSEARPAASSAGAHATAGGVDAVGVATAAVAADQATRNDGAATPGLAGLPVRQTPAWPVLAHWVHDVLSAVPTAAAAPAPVLERTLDLPLGERRLRRIHARLHPIVTDAGDRLAVLLLEDTHAIEQRLRTERLATMGRVTAAVAHEIRNPLAAIAQASALLAEDDPSPAQRQLLAIIEQNVQRLDRTVNDVLEAVRLPAAPEAPLAIPLDATITAIVQDWLRQHPQGERLHWLPGAWEARIAFDPEHLRRVLVNLLDNADRHASAALGAIRVETRLLGGHALLTVWSEGPDIAPTVREHLFEPFASAHPRSSGLGLYLSRELCRRYHADLGYERSLRAQRAGNAFVVRMPLR</sequence>
<comment type="caution">
    <text evidence="10">The sequence shown here is derived from an EMBL/GenBank/DDBJ whole genome shotgun (WGS) entry which is preliminary data.</text>
</comment>
<dbReference type="GO" id="GO:0007234">
    <property type="term" value="P:osmosensory signaling via phosphorelay pathway"/>
    <property type="evidence" value="ECO:0007669"/>
    <property type="project" value="TreeGrafter"/>
</dbReference>
<feature type="transmembrane region" description="Helical" evidence="8">
    <location>
        <begin position="188"/>
        <end position="206"/>
    </location>
</feature>
<dbReference type="InterPro" id="IPR036097">
    <property type="entry name" value="HisK_dim/P_sf"/>
</dbReference>
<evidence type="ECO:0000256" key="1">
    <source>
        <dbReference type="ARBA" id="ARBA00000085"/>
    </source>
</evidence>
<dbReference type="Proteomes" id="UP000318294">
    <property type="component" value="Unassembled WGS sequence"/>
</dbReference>
<keyword evidence="7" id="KW-0902">Two-component regulatory system</keyword>
<evidence type="ECO:0000256" key="8">
    <source>
        <dbReference type="SAM" id="Phobius"/>
    </source>
</evidence>
<feature type="domain" description="Histidine kinase" evidence="9">
    <location>
        <begin position="414"/>
        <end position="624"/>
    </location>
</feature>
<evidence type="ECO:0000256" key="4">
    <source>
        <dbReference type="ARBA" id="ARBA00022741"/>
    </source>
</evidence>
<dbReference type="InterPro" id="IPR050351">
    <property type="entry name" value="BphY/WalK/GraS-like"/>
</dbReference>
<feature type="transmembrane region" description="Helical" evidence="8">
    <location>
        <begin position="118"/>
        <end position="146"/>
    </location>
</feature>
<gene>
    <name evidence="10" type="primary">zraS</name>
    <name evidence="10" type="ORF">Tchar_01618</name>
</gene>
<dbReference type="SUPFAM" id="SSF55874">
    <property type="entry name" value="ATPase domain of HSP90 chaperone/DNA topoisomerase II/histidine kinase"/>
    <property type="match status" value="1"/>
</dbReference>
<evidence type="ECO:0000256" key="3">
    <source>
        <dbReference type="ARBA" id="ARBA00022679"/>
    </source>
</evidence>
<dbReference type="InterPro" id="IPR005467">
    <property type="entry name" value="His_kinase_dom"/>
</dbReference>
<feature type="transmembrane region" description="Helical" evidence="8">
    <location>
        <begin position="51"/>
        <end position="71"/>
    </location>
</feature>
<keyword evidence="4" id="KW-0547">Nucleotide-binding</keyword>
<dbReference type="Gene3D" id="1.10.287.130">
    <property type="match status" value="1"/>
</dbReference>
<reference evidence="10 11" key="1">
    <citation type="submission" date="2019-07" db="EMBL/GenBank/DDBJ databases">
        <title>Tepidimonas charontis SPSP-6 draft genome.</title>
        <authorList>
            <person name="Da Costa M.S."/>
            <person name="Froufe H.J.C."/>
            <person name="Egas C."/>
            <person name="Albuquerque L."/>
        </authorList>
    </citation>
    <scope>NUCLEOTIDE SEQUENCE [LARGE SCALE GENOMIC DNA]</scope>
    <source>
        <strain evidence="10 11">SPSP-6</strain>
    </source>
</reference>
<name>A0A554XDF5_9BURK</name>
<dbReference type="EC" id="2.7.13.3" evidence="2"/>
<keyword evidence="8" id="KW-1133">Transmembrane helix</keyword>
<evidence type="ECO:0000256" key="5">
    <source>
        <dbReference type="ARBA" id="ARBA00022777"/>
    </source>
</evidence>
<dbReference type="GO" id="GO:0000156">
    <property type="term" value="F:phosphorelay response regulator activity"/>
    <property type="evidence" value="ECO:0007669"/>
    <property type="project" value="TreeGrafter"/>
</dbReference>
<organism evidence="10 11">
    <name type="scientific">Tepidimonas charontis</name>
    <dbReference type="NCBI Taxonomy" id="2267262"/>
    <lineage>
        <taxon>Bacteria</taxon>
        <taxon>Pseudomonadati</taxon>
        <taxon>Pseudomonadota</taxon>
        <taxon>Betaproteobacteria</taxon>
        <taxon>Burkholderiales</taxon>
        <taxon>Tepidimonas</taxon>
    </lineage>
</organism>
<dbReference type="SMART" id="SM00388">
    <property type="entry name" value="HisKA"/>
    <property type="match status" value="1"/>
</dbReference>
<evidence type="ECO:0000259" key="9">
    <source>
        <dbReference type="PROSITE" id="PS50109"/>
    </source>
</evidence>
<dbReference type="Pfam" id="PF00512">
    <property type="entry name" value="HisKA"/>
    <property type="match status" value="1"/>
</dbReference>
<dbReference type="AlphaFoldDB" id="A0A554XDF5"/>
<evidence type="ECO:0000256" key="2">
    <source>
        <dbReference type="ARBA" id="ARBA00012438"/>
    </source>
</evidence>
<dbReference type="InterPro" id="IPR003661">
    <property type="entry name" value="HisK_dim/P_dom"/>
</dbReference>